<organism evidence="2 3">
    <name type="scientific">Heterodera schachtii</name>
    <name type="common">Sugarbeet cyst nematode worm</name>
    <name type="synonym">Tylenchus schachtii</name>
    <dbReference type="NCBI Taxonomy" id="97005"/>
    <lineage>
        <taxon>Eukaryota</taxon>
        <taxon>Metazoa</taxon>
        <taxon>Ecdysozoa</taxon>
        <taxon>Nematoda</taxon>
        <taxon>Chromadorea</taxon>
        <taxon>Rhabditida</taxon>
        <taxon>Tylenchina</taxon>
        <taxon>Tylenchomorpha</taxon>
        <taxon>Tylenchoidea</taxon>
        <taxon>Heteroderidae</taxon>
        <taxon>Heteroderinae</taxon>
        <taxon>Heterodera</taxon>
    </lineage>
</organism>
<accession>A0ABD2JEA9</accession>
<proteinExistence type="predicted"/>
<feature type="compositionally biased region" description="Low complexity" evidence="1">
    <location>
        <begin position="17"/>
        <end position="26"/>
    </location>
</feature>
<evidence type="ECO:0000313" key="2">
    <source>
        <dbReference type="EMBL" id="KAL3088884.1"/>
    </source>
</evidence>
<keyword evidence="3" id="KW-1185">Reference proteome</keyword>
<dbReference type="Proteomes" id="UP001620645">
    <property type="component" value="Unassembled WGS sequence"/>
</dbReference>
<evidence type="ECO:0000313" key="3">
    <source>
        <dbReference type="Proteomes" id="UP001620645"/>
    </source>
</evidence>
<name>A0ABD2JEA9_HETSC</name>
<protein>
    <submittedName>
        <fullName evidence="2">Uncharacterized protein</fullName>
    </submittedName>
</protein>
<evidence type="ECO:0000256" key="1">
    <source>
        <dbReference type="SAM" id="MobiDB-lite"/>
    </source>
</evidence>
<dbReference type="EMBL" id="JBICCN010000152">
    <property type="protein sequence ID" value="KAL3088884.1"/>
    <property type="molecule type" value="Genomic_DNA"/>
</dbReference>
<reference evidence="2 3" key="1">
    <citation type="submission" date="2024-10" db="EMBL/GenBank/DDBJ databases">
        <authorList>
            <person name="Kim D."/>
        </authorList>
    </citation>
    <scope>NUCLEOTIDE SEQUENCE [LARGE SCALE GENOMIC DNA]</scope>
    <source>
        <strain evidence="2">Taebaek</strain>
    </source>
</reference>
<comment type="caution">
    <text evidence="2">The sequence shown here is derived from an EMBL/GenBank/DDBJ whole genome shotgun (WGS) entry which is preliminary data.</text>
</comment>
<sequence>MRGGGGGGYPTSPRGGVVCRSLPVPSSRRRSVDPPPTLRHTNAVLFAAAAAGYVEEKQLTFIPTSFVCLFPAVGTLTSAEILAQIKEEKPFFCHSVWVRSAKTTTTTNFHTQQQRNAAISLRKSWQ</sequence>
<feature type="region of interest" description="Disordered" evidence="1">
    <location>
        <begin position="1"/>
        <end position="36"/>
    </location>
</feature>
<gene>
    <name evidence="2" type="ORF">niasHS_009176</name>
</gene>
<dbReference type="AlphaFoldDB" id="A0ABD2JEA9"/>